<dbReference type="PANTHER" id="PTHR35525:SF3">
    <property type="entry name" value="BLL6575 PROTEIN"/>
    <property type="match status" value="1"/>
</dbReference>
<dbReference type="RefSeq" id="WP_006240562.1">
    <property type="nucleotide sequence ID" value="NZ_JH636049.1"/>
</dbReference>
<gene>
    <name evidence="2" type="ORF">SacxiDRAFT_4144</name>
</gene>
<dbReference type="Pfam" id="PF07336">
    <property type="entry name" value="ABATE"/>
    <property type="match status" value="1"/>
</dbReference>
<sequence>MTSAADPRPLIGEPLSIDLLNTRWIDGDGRHDLLTDVEGLAVWLSSPHVRSALGDLTSEADDVTLERLLLARTALDGLIATLPDFDGEAVASANATLAHGWIERSLAEEGPLSVVRVDVPSWGPAWAAIDDFLRLVGERPDRIRPCANPACILHFYDISKSGRRRWCSMSGCGNRAKAQRHYQRTTKGSASS</sequence>
<organism evidence="2 3">
    <name type="scientific">Saccharomonospora xinjiangensis XJ-54</name>
    <dbReference type="NCBI Taxonomy" id="882086"/>
    <lineage>
        <taxon>Bacteria</taxon>
        <taxon>Bacillati</taxon>
        <taxon>Actinomycetota</taxon>
        <taxon>Actinomycetes</taxon>
        <taxon>Pseudonocardiales</taxon>
        <taxon>Pseudonocardiaceae</taxon>
        <taxon>Saccharomonospora</taxon>
    </lineage>
</organism>
<evidence type="ECO:0000259" key="1">
    <source>
        <dbReference type="Pfam" id="PF11706"/>
    </source>
</evidence>
<dbReference type="AlphaFoldDB" id="I0V876"/>
<dbReference type="SUPFAM" id="SSF160904">
    <property type="entry name" value="Jann2411-like"/>
    <property type="match status" value="1"/>
</dbReference>
<keyword evidence="3" id="KW-1185">Reference proteome</keyword>
<evidence type="ECO:0000313" key="2">
    <source>
        <dbReference type="EMBL" id="EID56329.1"/>
    </source>
</evidence>
<dbReference type="InterPro" id="IPR023286">
    <property type="entry name" value="ABATE_dom_sf"/>
</dbReference>
<feature type="domain" description="Zinc finger CGNR" evidence="1">
    <location>
        <begin position="142"/>
        <end position="184"/>
    </location>
</feature>
<dbReference type="HOGENOM" id="CLU_087298_3_0_11"/>
<dbReference type="PANTHER" id="PTHR35525">
    <property type="entry name" value="BLL6575 PROTEIN"/>
    <property type="match status" value="1"/>
</dbReference>
<dbReference type="eggNOG" id="COG5516">
    <property type="taxonomic scope" value="Bacteria"/>
</dbReference>
<accession>I0V876</accession>
<proteinExistence type="predicted"/>
<reference evidence="2 3" key="1">
    <citation type="submission" date="2012-01" db="EMBL/GenBank/DDBJ databases">
        <title>Improved High-Quality Draft sequence of Saccharomonospora xinjiangensis XJ-54.</title>
        <authorList>
            <consortium name="US DOE Joint Genome Institute"/>
            <person name="Lucas S."/>
            <person name="Han J."/>
            <person name="Lapidus A."/>
            <person name="Cheng J.-F."/>
            <person name="Goodwin L."/>
            <person name="Pitluck S."/>
            <person name="Peters L."/>
            <person name="Mikhailova N."/>
            <person name="Teshima H."/>
            <person name="Detter J.C."/>
            <person name="Han C."/>
            <person name="Tapia R."/>
            <person name="Land M."/>
            <person name="Hauser L."/>
            <person name="Kyrpides N."/>
            <person name="Ivanova N."/>
            <person name="Pagani I."/>
            <person name="Brambilla E.-M."/>
            <person name="Klenk H.-P."/>
            <person name="Woyke T."/>
        </authorList>
    </citation>
    <scope>NUCLEOTIDE SEQUENCE [LARGE SCALE GENOMIC DNA]</scope>
    <source>
        <strain evidence="2 3">XJ-54</strain>
    </source>
</reference>
<dbReference type="STRING" id="882086.SacxiDRAFT_4144"/>
<dbReference type="InterPro" id="IPR021005">
    <property type="entry name" value="Znf_CGNR"/>
</dbReference>
<dbReference type="Gene3D" id="1.10.3300.10">
    <property type="entry name" value="Jann2411-like domain"/>
    <property type="match status" value="1"/>
</dbReference>
<evidence type="ECO:0000313" key="3">
    <source>
        <dbReference type="Proteomes" id="UP000004691"/>
    </source>
</evidence>
<protein>
    <submittedName>
        <fullName evidence="2">Conserved protein containing a Zn-ribbon-like motif</fullName>
    </submittedName>
</protein>
<dbReference type="Pfam" id="PF11706">
    <property type="entry name" value="zf-CGNR"/>
    <property type="match status" value="1"/>
</dbReference>
<dbReference type="InterPro" id="IPR010852">
    <property type="entry name" value="ABATE"/>
</dbReference>
<dbReference type="Proteomes" id="UP000004691">
    <property type="component" value="Unassembled WGS sequence"/>
</dbReference>
<name>I0V876_9PSEU</name>
<dbReference type="EMBL" id="JH636049">
    <property type="protein sequence ID" value="EID56329.1"/>
    <property type="molecule type" value="Genomic_DNA"/>
</dbReference>